<dbReference type="AlphaFoldDB" id="A0A4R3UP11"/>
<dbReference type="PANTHER" id="PTHR41795">
    <property type="entry name" value="EXOPOLYSACCHARIDE SYNTHESIS PROTEIN"/>
    <property type="match status" value="1"/>
</dbReference>
<evidence type="ECO:0000313" key="3">
    <source>
        <dbReference type="Proteomes" id="UP000294692"/>
    </source>
</evidence>
<keyword evidence="1" id="KW-1133">Transmembrane helix</keyword>
<keyword evidence="1" id="KW-0472">Membrane</keyword>
<keyword evidence="3" id="KW-1185">Reference proteome</keyword>
<evidence type="ECO:0000313" key="2">
    <source>
        <dbReference type="EMBL" id="TCU92233.1"/>
    </source>
</evidence>
<accession>A0A4R3UP11</accession>
<reference evidence="2 3" key="1">
    <citation type="submission" date="2019-03" db="EMBL/GenBank/DDBJ databases">
        <title>Genomic Encyclopedia of Type Strains, Phase IV (KMG-IV): sequencing the most valuable type-strain genomes for metagenomic binning, comparative biology and taxonomic classification.</title>
        <authorList>
            <person name="Goeker M."/>
        </authorList>
    </citation>
    <scope>NUCLEOTIDE SEQUENCE [LARGE SCALE GENOMIC DNA]</scope>
    <source>
        <strain evidence="2 3">DSM 100048</strain>
    </source>
</reference>
<gene>
    <name evidence="2" type="ORF">EV686_11522</name>
</gene>
<dbReference type="RefSeq" id="WP_132478315.1">
    <property type="nucleotide sequence ID" value="NZ_JBHRVM010000001.1"/>
</dbReference>
<dbReference type="PIRSF" id="PIRSF033239">
    <property type="entry name" value="ExoD"/>
    <property type="match status" value="1"/>
</dbReference>
<dbReference type="OrthoDB" id="21339at2"/>
<name>A0A4R3UP11_9BURK</name>
<proteinExistence type="predicted"/>
<dbReference type="Proteomes" id="UP000294692">
    <property type="component" value="Unassembled WGS sequence"/>
</dbReference>
<dbReference type="Pfam" id="PF06055">
    <property type="entry name" value="ExoD"/>
    <property type="match status" value="1"/>
</dbReference>
<keyword evidence="1" id="KW-0812">Transmembrane</keyword>
<feature type="transmembrane region" description="Helical" evidence="1">
    <location>
        <begin position="130"/>
        <end position="152"/>
    </location>
</feature>
<organism evidence="2 3">
    <name type="scientific">Paracandidimonas soli</name>
    <dbReference type="NCBI Taxonomy" id="1917182"/>
    <lineage>
        <taxon>Bacteria</taxon>
        <taxon>Pseudomonadati</taxon>
        <taxon>Pseudomonadota</taxon>
        <taxon>Betaproteobacteria</taxon>
        <taxon>Burkholderiales</taxon>
        <taxon>Alcaligenaceae</taxon>
        <taxon>Paracandidimonas</taxon>
    </lineage>
</organism>
<dbReference type="PANTHER" id="PTHR41795:SF1">
    <property type="entry name" value="EXOPOLYSACCHARIDE SYNTHESIS PROTEIN"/>
    <property type="match status" value="1"/>
</dbReference>
<dbReference type="InterPro" id="IPR010331">
    <property type="entry name" value="ExoD"/>
</dbReference>
<comment type="caution">
    <text evidence="2">The sequence shown here is derived from an EMBL/GenBank/DDBJ whole genome shotgun (WGS) entry which is preliminary data.</text>
</comment>
<evidence type="ECO:0008006" key="4">
    <source>
        <dbReference type="Google" id="ProtNLM"/>
    </source>
</evidence>
<protein>
    <recommendedName>
        <fullName evidence="4">Exopolysaccharide synthesis protein ExoD</fullName>
    </recommendedName>
</protein>
<dbReference type="EMBL" id="SMBX01000015">
    <property type="protein sequence ID" value="TCU92233.1"/>
    <property type="molecule type" value="Genomic_DNA"/>
</dbReference>
<evidence type="ECO:0000256" key="1">
    <source>
        <dbReference type="SAM" id="Phobius"/>
    </source>
</evidence>
<feature type="transmembrane region" description="Helical" evidence="1">
    <location>
        <begin position="172"/>
        <end position="197"/>
    </location>
</feature>
<feature type="transmembrane region" description="Helical" evidence="1">
    <location>
        <begin position="63"/>
        <end position="80"/>
    </location>
</feature>
<sequence>MQLHDTTIPLSETLTRTIDGIQGETVTLRELMAAIGEQGLLMLCAVATLPFLIPVSIPGVSTVFGAAIVLLAIAVTLNRMPWMPKRILDRELSTASLVPALRKGVRIVSRIDTWVKPRALFLSDGHMARFNGMVLLFGGVLLMAPFGFVPFSNTAPAVGILLLTIGMLQRDGLFVLLGYLGTILTVVYFTVLIYGAWRAGGALFG</sequence>